<dbReference type="OrthoDB" id="2684236at2759"/>
<dbReference type="EMBL" id="GL988048">
    <property type="protein sequence ID" value="EGS17108.1"/>
    <property type="molecule type" value="Genomic_DNA"/>
</dbReference>
<dbReference type="HOGENOM" id="CLU_010103_3_1_1"/>
<dbReference type="OMA" id="EVPWTTC"/>
<reference evidence="2 3" key="1">
    <citation type="journal article" date="2011" name="Cell">
        <title>Insight into structure and assembly of the nuclear pore complex by utilizing the genome of a eukaryotic thermophile.</title>
        <authorList>
            <person name="Amlacher S."/>
            <person name="Sarges P."/>
            <person name="Flemming D."/>
            <person name="van Noort V."/>
            <person name="Kunze R."/>
            <person name="Devos D.P."/>
            <person name="Arumugam M."/>
            <person name="Bork P."/>
            <person name="Hurt E."/>
        </authorList>
    </citation>
    <scope>NUCLEOTIDE SEQUENCE [LARGE SCALE GENOMIC DNA]</scope>
    <source>
        <strain evidence="3">DSM 1495 / CBS 144.50 / IMI 039719</strain>
    </source>
</reference>
<feature type="region of interest" description="Disordered" evidence="1">
    <location>
        <begin position="48"/>
        <end position="70"/>
    </location>
</feature>
<keyword evidence="3" id="KW-1185">Reference proteome</keyword>
<feature type="region of interest" description="Disordered" evidence="1">
    <location>
        <begin position="137"/>
        <end position="163"/>
    </location>
</feature>
<dbReference type="KEGG" id="cthr:CTHT_0074380"/>
<feature type="compositionally biased region" description="Polar residues" evidence="1">
    <location>
        <begin position="48"/>
        <end position="62"/>
    </location>
</feature>
<dbReference type="PANTHER" id="PTHR34365:SF7">
    <property type="entry name" value="GLYCINE-RICH DOMAIN-CONTAINING PROTEIN 1"/>
    <property type="match status" value="1"/>
</dbReference>
<dbReference type="InterPro" id="IPR009836">
    <property type="entry name" value="GRDP-like"/>
</dbReference>
<dbReference type="AlphaFoldDB" id="G0SI38"/>
<dbReference type="STRING" id="759272.G0SI38"/>
<sequence>MSATSGISQPNKRHSIWWLKHNQASNSSNRAPTISNVAFDASKFNRMASNDGNVSSEGASPSDSPPPYQTEAIQDVDLTAGFKNLKLENGCSPLTADSCLAHLKLMFAIQQMKEEVGCKDGLWGLWDSTAGYHDSLSKNPLDKTTGSAGAENPQMSTAGSDLKDKDNDARLSLLSKIREKRWALFVARAVDRYEAWWEHLSKEFAVRPVDINARTSEFSYSDNSWNQSVLPTATLDWHEIWLPPLDVLMVWHTHMLNPRAFLEDCMRHRITTFWNNGIPWALIDKAIDNNTFTYNVSDACKRFWSRKTNRAWENEDDPMEKTLRCPNLKCFKMINIPWTTCQLPTSYVDDESTPIDFDGTGYGDDLNFSCQHCGAPINTDILTFFRFNVDRVLAIIEPSGSPIDLKDNSADSLLITRDMMLGMPKTTESRPMPGTLLHPKTGTPVLDTSLDDYLDVSFPRRFLVFTWQLTDKLKTIEKAQEKIPSSLRPTYHWRAVRPMARIALRKMMARYFQNHSMFALDLRSAIMRQGIFIQKMCQLDWLHSPMARDTMNRAIKRYHRFFAIINRYPGKLVVPTLDIDLVWHTYQLSPGEYYDFSIKHANYVFIDHDDKIESSTLNTQFEWTCKTYQSLYGEVYSQCTCWYCEVAENFHSSGEANLHPPDTNHISSHPSIKLIPAPGYKGSKGLGTPRSELLW</sequence>
<dbReference type="GeneID" id="18261476"/>
<name>G0SI38_CHATD</name>
<proteinExistence type="predicted"/>
<dbReference type="RefSeq" id="XP_006697690.1">
    <property type="nucleotide sequence ID" value="XM_006697627.1"/>
</dbReference>
<dbReference type="PANTHER" id="PTHR34365">
    <property type="entry name" value="ENOLASE (DUF1399)"/>
    <property type="match status" value="1"/>
</dbReference>
<dbReference type="eggNOG" id="ENOG502RYJ5">
    <property type="taxonomic scope" value="Eukaryota"/>
</dbReference>
<evidence type="ECO:0000313" key="3">
    <source>
        <dbReference type="Proteomes" id="UP000008066"/>
    </source>
</evidence>
<gene>
    <name evidence="2" type="ORF">CTHT_0074380</name>
</gene>
<dbReference type="Proteomes" id="UP000008066">
    <property type="component" value="Unassembled WGS sequence"/>
</dbReference>
<accession>G0SI38</accession>
<evidence type="ECO:0000256" key="1">
    <source>
        <dbReference type="SAM" id="MobiDB-lite"/>
    </source>
</evidence>
<feature type="compositionally biased region" description="Polar residues" evidence="1">
    <location>
        <begin position="142"/>
        <end position="159"/>
    </location>
</feature>
<evidence type="ECO:0000313" key="2">
    <source>
        <dbReference type="EMBL" id="EGS17108.1"/>
    </source>
</evidence>
<dbReference type="Pfam" id="PF07173">
    <property type="entry name" value="GRDP-like"/>
    <property type="match status" value="1"/>
</dbReference>
<organism evidence="3">
    <name type="scientific">Chaetomium thermophilum (strain DSM 1495 / CBS 144.50 / IMI 039719)</name>
    <name type="common">Thermochaetoides thermophila</name>
    <dbReference type="NCBI Taxonomy" id="759272"/>
    <lineage>
        <taxon>Eukaryota</taxon>
        <taxon>Fungi</taxon>
        <taxon>Dikarya</taxon>
        <taxon>Ascomycota</taxon>
        <taxon>Pezizomycotina</taxon>
        <taxon>Sordariomycetes</taxon>
        <taxon>Sordariomycetidae</taxon>
        <taxon>Sordariales</taxon>
        <taxon>Chaetomiaceae</taxon>
        <taxon>Thermochaetoides</taxon>
    </lineage>
</organism>
<protein>
    <submittedName>
        <fullName evidence="2">Uncharacterized protein</fullName>
    </submittedName>
</protein>